<feature type="transmembrane region" description="Helical" evidence="1">
    <location>
        <begin position="189"/>
        <end position="209"/>
    </location>
</feature>
<dbReference type="EMBL" id="JARFYM010000038">
    <property type="protein sequence ID" value="MDL2403085.1"/>
    <property type="molecule type" value="Genomic_DNA"/>
</dbReference>
<protein>
    <submittedName>
        <fullName evidence="4">DUF4231 domain-containing protein</fullName>
    </submittedName>
</protein>
<dbReference type="NCBIfam" id="NF033634">
    <property type="entry name" value="SLATT_1"/>
    <property type="match status" value="1"/>
</dbReference>
<dbReference type="Pfam" id="PF18181">
    <property type="entry name" value="SLATT_1"/>
    <property type="match status" value="1"/>
</dbReference>
<dbReference type="InterPro" id="IPR041116">
    <property type="entry name" value="SLATT_3"/>
</dbReference>
<reference evidence="4" key="1">
    <citation type="submission" date="2023-06" db="EMBL/GenBank/DDBJ databases">
        <title>Phylogenetic Diversity of Rhizobium strains.</title>
        <authorList>
            <person name="Moura F.T."/>
            <person name="Helene L.C.F."/>
            <person name="Hungria M."/>
        </authorList>
    </citation>
    <scope>NUCLEOTIDE SEQUENCE</scope>
    <source>
        <strain evidence="4">CCGE526</strain>
    </source>
</reference>
<sequence length="293" mass="33696">MITEQFDYPALYETAGKMSTDSQRLFLWLVRGEYALLFMAAVLSMNFYATSHYFIIPAVILIASLVILIFRSLQKPEQDWYRGRALAESIKTSCWKYCMRSEPFGDNDSVATRHAEFRTYLTEILRANRLIGDRLPADNAAEEQITTSMEAVRALPLEERKKYYDKNRVRNQRTWYAKKASGNKKSSRNWMIASIAFYGIAIVLSLVRITDPGFAYWPVEPVIVVASSILGWVQIKKFNELASSYTLTAHEIGIIQGRIADISSEDEFSKFVLDAEQAFSREHTQWVARQQHT</sequence>
<evidence type="ECO:0000256" key="1">
    <source>
        <dbReference type="SAM" id="Phobius"/>
    </source>
</evidence>
<dbReference type="Proteomes" id="UP001172645">
    <property type="component" value="Unassembled WGS sequence"/>
</dbReference>
<keyword evidence="1" id="KW-0812">Transmembrane</keyword>
<feature type="transmembrane region" description="Helical" evidence="1">
    <location>
        <begin position="215"/>
        <end position="233"/>
    </location>
</feature>
<accession>A0ABT7K534</accession>
<evidence type="ECO:0000259" key="2">
    <source>
        <dbReference type="Pfam" id="PF18181"/>
    </source>
</evidence>
<feature type="domain" description="SMODS and SLOG-associating 2TM effector" evidence="3">
    <location>
        <begin position="9"/>
        <end position="161"/>
    </location>
</feature>
<dbReference type="NCBIfam" id="NF033610">
    <property type="entry name" value="SLATT_3"/>
    <property type="match status" value="1"/>
</dbReference>
<evidence type="ECO:0000313" key="4">
    <source>
        <dbReference type="EMBL" id="MDL2403085.1"/>
    </source>
</evidence>
<feature type="domain" description="SMODS and SLOG-associating 2TM effector" evidence="2">
    <location>
        <begin position="164"/>
        <end position="286"/>
    </location>
</feature>
<keyword evidence="1" id="KW-1133">Transmembrane helix</keyword>
<organism evidence="4 5">
    <name type="scientific">Rhizobium mayense</name>
    <dbReference type="NCBI Taxonomy" id="1312184"/>
    <lineage>
        <taxon>Bacteria</taxon>
        <taxon>Pseudomonadati</taxon>
        <taxon>Pseudomonadota</taxon>
        <taxon>Alphaproteobacteria</taxon>
        <taxon>Hyphomicrobiales</taxon>
        <taxon>Rhizobiaceae</taxon>
        <taxon>Rhizobium/Agrobacterium group</taxon>
        <taxon>Rhizobium</taxon>
    </lineage>
</organism>
<dbReference type="InterPro" id="IPR040884">
    <property type="entry name" value="SLATT_1"/>
</dbReference>
<feature type="transmembrane region" description="Helical" evidence="1">
    <location>
        <begin position="54"/>
        <end position="73"/>
    </location>
</feature>
<dbReference type="RefSeq" id="WP_285872501.1">
    <property type="nucleotide sequence ID" value="NZ_JARFYM010000038.1"/>
</dbReference>
<keyword evidence="1" id="KW-0472">Membrane</keyword>
<dbReference type="Pfam" id="PF18184">
    <property type="entry name" value="SLATT_3"/>
    <property type="match status" value="1"/>
</dbReference>
<evidence type="ECO:0000313" key="5">
    <source>
        <dbReference type="Proteomes" id="UP001172645"/>
    </source>
</evidence>
<comment type="caution">
    <text evidence="4">The sequence shown here is derived from an EMBL/GenBank/DDBJ whole genome shotgun (WGS) entry which is preliminary data.</text>
</comment>
<feature type="transmembrane region" description="Helical" evidence="1">
    <location>
        <begin position="25"/>
        <end position="48"/>
    </location>
</feature>
<evidence type="ECO:0000259" key="3">
    <source>
        <dbReference type="Pfam" id="PF18184"/>
    </source>
</evidence>
<proteinExistence type="predicted"/>
<keyword evidence="5" id="KW-1185">Reference proteome</keyword>
<gene>
    <name evidence="4" type="ORF">PY649_29760</name>
</gene>
<name>A0ABT7K534_9HYPH</name>